<evidence type="ECO:0000313" key="2">
    <source>
        <dbReference type="Proteomes" id="UP000244189"/>
    </source>
</evidence>
<dbReference type="Proteomes" id="UP000244189">
    <property type="component" value="Unassembled WGS sequence"/>
</dbReference>
<sequence>MSGGRPLRFLALTLGGWILVRIAVLLSELEPPSPAADLPALAKIIVPPAAAAPSSDPHPPPARMAFAGPTPIETVAIAIPHPAVLFAQPRKPLVPPQHHAALPATRSAFVTSPHVWREPPGRPDAPPLLIARPFTVRGGGRLNASAWMLVRGGPAGTVSGGQLGASQAGVRITYAIDAARRFALSARLATPLKGRGREAALGVDWQPARLPIHLVAEQRFVLDGGRGGPTIGAIAGYGPSDIAPGIRIEAYGQGGAILREGLEGFIDASARVTHPLGAIGKARIDMGIGAWGSAQRAAARFDVGPSVVATVPIARKSLRLTLDWRERVAGNARPGSGPALSIGSDF</sequence>
<gene>
    <name evidence="1" type="ORF">C8J26_0276</name>
</gene>
<proteinExistence type="predicted"/>
<evidence type="ECO:0000313" key="1">
    <source>
        <dbReference type="EMBL" id="PTQ62005.1"/>
    </source>
</evidence>
<reference evidence="1 2" key="1">
    <citation type="submission" date="2018-04" db="EMBL/GenBank/DDBJ databases">
        <title>Genomic Encyclopedia of Type Strains, Phase III (KMG-III): the genomes of soil and plant-associated and newly described type strains.</title>
        <authorList>
            <person name="Whitman W."/>
        </authorList>
    </citation>
    <scope>NUCLEOTIDE SEQUENCE [LARGE SCALE GENOMIC DNA]</scope>
    <source>
        <strain evidence="1 2">MA101b</strain>
    </source>
</reference>
<organism evidence="1 2">
    <name type="scientific">Sphingomonas aurantiaca</name>
    <dbReference type="NCBI Taxonomy" id="185949"/>
    <lineage>
        <taxon>Bacteria</taxon>
        <taxon>Pseudomonadati</taxon>
        <taxon>Pseudomonadota</taxon>
        <taxon>Alphaproteobacteria</taxon>
        <taxon>Sphingomonadales</taxon>
        <taxon>Sphingomonadaceae</taxon>
        <taxon>Sphingomonas</taxon>
    </lineage>
</organism>
<comment type="caution">
    <text evidence="1">The sequence shown here is derived from an EMBL/GenBank/DDBJ whole genome shotgun (WGS) entry which is preliminary data.</text>
</comment>
<dbReference type="EMBL" id="QAOG01000001">
    <property type="protein sequence ID" value="PTQ62005.1"/>
    <property type="molecule type" value="Genomic_DNA"/>
</dbReference>
<name>A0A2T5GRT2_9SPHN</name>
<dbReference type="RefSeq" id="WP_107956427.1">
    <property type="nucleotide sequence ID" value="NZ_QAOG01000001.1"/>
</dbReference>
<keyword evidence="2" id="KW-1185">Reference proteome</keyword>
<protein>
    <submittedName>
        <fullName evidence="1">Uncharacterized protein</fullName>
    </submittedName>
</protein>
<accession>A0A2T5GRT2</accession>
<dbReference type="AlphaFoldDB" id="A0A2T5GRT2"/>